<name>U4QWN9_9FIRM</name>
<dbReference type="OrthoDB" id="1739974at2"/>
<sequence>MKKLGKKIHNGMETIEAYWCVCSYCGNCACSYSSCGDTTVMVNILQNNRNDVSTGAYLTNTYNS</sequence>
<reference evidence="1 2" key="1">
    <citation type="journal article" date="2013" name="Genome Announc.">
        <title>Draft Genome Sequence of the Cellulolytic Bacterium Clostridium papyrosolvens C7 (ATCC 700395).</title>
        <authorList>
            <person name="Zepeda V."/>
            <person name="Dassa B."/>
            <person name="Borovok I."/>
            <person name="Lamed R."/>
            <person name="Bayer E.A."/>
            <person name="Cate J.H."/>
        </authorList>
    </citation>
    <scope>NUCLEOTIDE SEQUENCE [LARGE SCALE GENOMIC DNA]</scope>
    <source>
        <strain evidence="1 2">C7</strain>
    </source>
</reference>
<evidence type="ECO:0000313" key="2">
    <source>
        <dbReference type="Proteomes" id="UP000016860"/>
    </source>
</evidence>
<dbReference type="STRING" id="1330534.L323_19445"/>
<gene>
    <name evidence="1" type="ORF">L323_19445</name>
</gene>
<organism evidence="1 2">
    <name type="scientific">Ruminiclostridium papyrosolvens C7</name>
    <dbReference type="NCBI Taxonomy" id="1330534"/>
    <lineage>
        <taxon>Bacteria</taxon>
        <taxon>Bacillati</taxon>
        <taxon>Bacillota</taxon>
        <taxon>Clostridia</taxon>
        <taxon>Eubacteriales</taxon>
        <taxon>Oscillospiraceae</taxon>
        <taxon>Ruminiclostridium</taxon>
    </lineage>
</organism>
<dbReference type="InterPro" id="IPR023968">
    <property type="entry name" value="Bacteriocin_CLI3235"/>
</dbReference>
<proteinExistence type="predicted"/>
<dbReference type="EMBL" id="ATAY01000098">
    <property type="protein sequence ID" value="EPR07706.1"/>
    <property type="molecule type" value="Genomic_DNA"/>
</dbReference>
<evidence type="ECO:0008006" key="3">
    <source>
        <dbReference type="Google" id="ProtNLM"/>
    </source>
</evidence>
<protein>
    <recommendedName>
        <fullName evidence="3">Bacteriocin</fullName>
    </recommendedName>
</protein>
<dbReference type="AlphaFoldDB" id="U4QWN9"/>
<accession>U4QWN9</accession>
<dbReference type="Proteomes" id="UP000016860">
    <property type="component" value="Unassembled WGS sequence"/>
</dbReference>
<evidence type="ECO:0000313" key="1">
    <source>
        <dbReference type="EMBL" id="EPR07706.1"/>
    </source>
</evidence>
<dbReference type="NCBIfam" id="TIGR04065">
    <property type="entry name" value="ocin_CLI_3235"/>
    <property type="match status" value="1"/>
</dbReference>
<comment type="caution">
    <text evidence="1">The sequence shown here is derived from an EMBL/GenBank/DDBJ whole genome shotgun (WGS) entry which is preliminary data.</text>
</comment>
<dbReference type="RefSeq" id="WP_020817241.1">
    <property type="nucleotide sequence ID" value="NZ_ATAY01000098.1"/>
</dbReference>